<name>A0A7R9MKN2_9ACAR</name>
<proteinExistence type="predicted"/>
<dbReference type="AlphaFoldDB" id="A0A7R9MKN2"/>
<evidence type="ECO:0000313" key="2">
    <source>
        <dbReference type="EMBL" id="CAD7660831.1"/>
    </source>
</evidence>
<dbReference type="EMBL" id="OC936257">
    <property type="protein sequence ID" value="CAD7660831.1"/>
    <property type="molecule type" value="Genomic_DNA"/>
</dbReference>
<organism evidence="2">
    <name type="scientific">Oppiella nova</name>
    <dbReference type="NCBI Taxonomy" id="334625"/>
    <lineage>
        <taxon>Eukaryota</taxon>
        <taxon>Metazoa</taxon>
        <taxon>Ecdysozoa</taxon>
        <taxon>Arthropoda</taxon>
        <taxon>Chelicerata</taxon>
        <taxon>Arachnida</taxon>
        <taxon>Acari</taxon>
        <taxon>Acariformes</taxon>
        <taxon>Sarcoptiformes</taxon>
        <taxon>Oribatida</taxon>
        <taxon>Brachypylina</taxon>
        <taxon>Oppioidea</taxon>
        <taxon>Oppiidae</taxon>
        <taxon>Oppiella</taxon>
    </lineage>
</organism>
<dbReference type="Proteomes" id="UP000728032">
    <property type="component" value="Unassembled WGS sequence"/>
</dbReference>
<protein>
    <submittedName>
        <fullName evidence="2">Uncharacterized protein</fullName>
    </submittedName>
</protein>
<evidence type="ECO:0000313" key="3">
    <source>
        <dbReference type="Proteomes" id="UP000728032"/>
    </source>
</evidence>
<reference evidence="2" key="1">
    <citation type="submission" date="2020-11" db="EMBL/GenBank/DDBJ databases">
        <authorList>
            <person name="Tran Van P."/>
        </authorList>
    </citation>
    <scope>NUCLEOTIDE SEQUENCE</scope>
</reference>
<feature type="chain" id="PRO_5036211544" evidence="1">
    <location>
        <begin position="24"/>
        <end position="88"/>
    </location>
</feature>
<feature type="signal peptide" evidence="1">
    <location>
        <begin position="1"/>
        <end position="23"/>
    </location>
</feature>
<dbReference type="EMBL" id="CAJPVJ010021432">
    <property type="protein sequence ID" value="CAG2177967.1"/>
    <property type="molecule type" value="Genomic_DNA"/>
</dbReference>
<keyword evidence="3" id="KW-1185">Reference proteome</keyword>
<gene>
    <name evidence="2" type="ORF">ONB1V03_LOCUS17394</name>
</gene>
<dbReference type="OrthoDB" id="10521206at2759"/>
<accession>A0A7R9MKN2</accession>
<evidence type="ECO:0000256" key="1">
    <source>
        <dbReference type="SAM" id="SignalP"/>
    </source>
</evidence>
<sequence>MKFTYIIILSIVLLLCLTQTSYSQEDEDFETRVEGDEDEGVGNLEELRRRKRLADECSSDSDCGRGQECAYVGYSLRKACQRRGRLIG</sequence>
<keyword evidence="1" id="KW-0732">Signal</keyword>